<dbReference type="Proteomes" id="UP000185895">
    <property type="component" value="Unassembled WGS sequence"/>
</dbReference>
<keyword evidence="1" id="KW-0732">Signal</keyword>
<sequence>MKTKNLFLFSLLASSFLFSACQTINPVLDNAKSTLSQNILTKKIDKLDIDTIMKSAYPKTVSEPMAYVEPKALDEYFRNYPSRQIEANVLGFIHPTIEYKNIQGELRYLVIVEKVKIYDGYIQSCRACRSQLDLFIYKKQNGQFQLINSARDQNDIPSGDGHLQSDFNDQFMQNFQRFGRNITGSYMRTTYTGAGGQEESVWYVVLLPDIGQLKIMSIASGGGSTENYYADRPEMASVITSTLRVQANQADYYPIEVIYTDTNTPKTSKKIVLQYALDKGKYVEMNN</sequence>
<feature type="signal peptide" evidence="1">
    <location>
        <begin position="1"/>
        <end position="20"/>
    </location>
</feature>
<evidence type="ECO:0000256" key="1">
    <source>
        <dbReference type="SAM" id="SignalP"/>
    </source>
</evidence>
<gene>
    <name evidence="2" type="ORF">BJI46_13985</name>
</gene>
<comment type="caution">
    <text evidence="2">The sequence shown here is derived from an EMBL/GenBank/DDBJ whole genome shotgun (WGS) entry which is preliminary data.</text>
</comment>
<dbReference type="AlphaFoldDB" id="A0A1E7R3H9"/>
<dbReference type="RefSeq" id="WP_070070385.1">
    <property type="nucleotide sequence ID" value="NZ_MKKK01000041.1"/>
</dbReference>
<feature type="chain" id="PRO_5043144575" description="Lipoprotein" evidence="1">
    <location>
        <begin position="21"/>
        <end position="287"/>
    </location>
</feature>
<organism evidence="2 3">
    <name type="scientific">Acinetobacter qingfengensis</name>
    <dbReference type="NCBI Taxonomy" id="1262585"/>
    <lineage>
        <taxon>Bacteria</taxon>
        <taxon>Pseudomonadati</taxon>
        <taxon>Pseudomonadota</taxon>
        <taxon>Gammaproteobacteria</taxon>
        <taxon>Moraxellales</taxon>
        <taxon>Moraxellaceae</taxon>
        <taxon>Acinetobacter</taxon>
    </lineage>
</organism>
<evidence type="ECO:0008006" key="4">
    <source>
        <dbReference type="Google" id="ProtNLM"/>
    </source>
</evidence>
<accession>A0A1E7R3H9</accession>
<dbReference type="STRING" id="1262585.BJI46_13985"/>
<dbReference type="OrthoDB" id="6709569at2"/>
<reference evidence="2 3" key="1">
    <citation type="submission" date="2016-09" db="EMBL/GenBank/DDBJ databases">
        <authorList>
            <person name="Capua I."/>
            <person name="De Benedictis P."/>
            <person name="Joannis T."/>
            <person name="Lombin L.H."/>
            <person name="Cattoli G."/>
        </authorList>
    </citation>
    <scope>NUCLEOTIDE SEQUENCE [LARGE SCALE GENOMIC DNA]</scope>
    <source>
        <strain evidence="2 3">ANC 4671</strain>
    </source>
</reference>
<dbReference type="PROSITE" id="PS51257">
    <property type="entry name" value="PROKAR_LIPOPROTEIN"/>
    <property type="match status" value="1"/>
</dbReference>
<evidence type="ECO:0000313" key="3">
    <source>
        <dbReference type="Proteomes" id="UP000185895"/>
    </source>
</evidence>
<name>A0A1E7R3H9_9GAMM</name>
<evidence type="ECO:0000313" key="2">
    <source>
        <dbReference type="EMBL" id="OEY93813.1"/>
    </source>
</evidence>
<protein>
    <recommendedName>
        <fullName evidence="4">Lipoprotein</fullName>
    </recommendedName>
</protein>
<keyword evidence="3" id="KW-1185">Reference proteome</keyword>
<dbReference type="EMBL" id="MKKK01000041">
    <property type="protein sequence ID" value="OEY93813.1"/>
    <property type="molecule type" value="Genomic_DNA"/>
</dbReference>
<proteinExistence type="predicted"/>